<feature type="region of interest" description="Disordered" evidence="3">
    <location>
        <begin position="31"/>
        <end position="56"/>
    </location>
</feature>
<dbReference type="Pfam" id="PF10503">
    <property type="entry name" value="Esterase_PHB"/>
    <property type="match status" value="1"/>
</dbReference>
<evidence type="ECO:0000256" key="1">
    <source>
        <dbReference type="ARBA" id="ARBA00022729"/>
    </source>
</evidence>
<dbReference type="InterPro" id="IPR029058">
    <property type="entry name" value="AB_hydrolase_fold"/>
</dbReference>
<protein>
    <submittedName>
        <fullName evidence="4">Esterase, PHB depolymerase family</fullName>
    </submittedName>
</protein>
<evidence type="ECO:0000256" key="3">
    <source>
        <dbReference type="SAM" id="MobiDB-lite"/>
    </source>
</evidence>
<dbReference type="GO" id="GO:0016787">
    <property type="term" value="F:hydrolase activity"/>
    <property type="evidence" value="ECO:0007669"/>
    <property type="project" value="UniProtKB-KW"/>
</dbReference>
<keyword evidence="1" id="KW-0732">Signal</keyword>
<proteinExistence type="predicted"/>
<dbReference type="AlphaFoldDB" id="A0A212RRR1"/>
<accession>A0A212RRR1</accession>
<dbReference type="Proteomes" id="UP000197065">
    <property type="component" value="Unassembled WGS sequence"/>
</dbReference>
<keyword evidence="5" id="KW-1185">Reference proteome</keyword>
<name>A0A212RRR1_9PROT</name>
<gene>
    <name evidence="4" type="ORF">SAMN07250955_11318</name>
</gene>
<dbReference type="Gene3D" id="3.40.50.1820">
    <property type="entry name" value="alpha/beta hydrolase"/>
    <property type="match status" value="1"/>
</dbReference>
<evidence type="ECO:0000313" key="4">
    <source>
        <dbReference type="EMBL" id="SNB75300.1"/>
    </source>
</evidence>
<dbReference type="SUPFAM" id="SSF53474">
    <property type="entry name" value="alpha/beta-Hydrolases"/>
    <property type="match status" value="2"/>
</dbReference>
<evidence type="ECO:0000256" key="2">
    <source>
        <dbReference type="ARBA" id="ARBA00022801"/>
    </source>
</evidence>
<reference evidence="4 5" key="1">
    <citation type="submission" date="2017-06" db="EMBL/GenBank/DDBJ databases">
        <authorList>
            <person name="Kim H.J."/>
            <person name="Triplett B.A."/>
        </authorList>
    </citation>
    <scope>NUCLEOTIDE SEQUENCE [LARGE SCALE GENOMIC DNA]</scope>
    <source>
        <strain evidence="4 5">B29T1</strain>
    </source>
</reference>
<dbReference type="GO" id="GO:0005576">
    <property type="term" value="C:extracellular region"/>
    <property type="evidence" value="ECO:0007669"/>
    <property type="project" value="InterPro"/>
</dbReference>
<dbReference type="EMBL" id="FYEH01000013">
    <property type="protein sequence ID" value="SNB75300.1"/>
    <property type="molecule type" value="Genomic_DNA"/>
</dbReference>
<dbReference type="InterPro" id="IPR010126">
    <property type="entry name" value="Esterase_phb"/>
</dbReference>
<organism evidence="4 5">
    <name type="scientific">Arboricoccus pini</name>
    <dbReference type="NCBI Taxonomy" id="1963835"/>
    <lineage>
        <taxon>Bacteria</taxon>
        <taxon>Pseudomonadati</taxon>
        <taxon>Pseudomonadota</taxon>
        <taxon>Alphaproteobacteria</taxon>
        <taxon>Geminicoccales</taxon>
        <taxon>Geminicoccaceae</taxon>
        <taxon>Arboricoccus</taxon>
    </lineage>
</organism>
<evidence type="ECO:0000313" key="5">
    <source>
        <dbReference type="Proteomes" id="UP000197065"/>
    </source>
</evidence>
<sequence length="329" mass="35435">MREFGKILRKAAQLTQSGNFKEASSALMEGLGTATSMPRTRERPAAPPGRFLWRDHDGPTGTRRYKLYVPAGYRGQEMPLLLMLHGCTQAPDDFAEGTRMNHLAEDLQILVAYPAQAGAANPQRCWNWFRKEDQAQGSGEPAIMAGIVEDIMRDYGVDRRRIFAAGHSAGGAAAMVLGQTYPSLFAAVGVNAGLPFKSATNAAQALSVMREGPSLANLPPGVGHPTIVFHGAVDKTVNPANARAIIAQALGPNPGVRAVVDELGTGTRRPVERTRYLDSAGRLRAELWLVEGLGHAWSGGETLASHTDPRGPDASREMLRFFLEQPTDS</sequence>
<dbReference type="PANTHER" id="PTHR43037">
    <property type="entry name" value="UNNAMED PRODUCT-RELATED"/>
    <property type="match status" value="1"/>
</dbReference>
<dbReference type="NCBIfam" id="TIGR01840">
    <property type="entry name" value="esterase_phb"/>
    <property type="match status" value="1"/>
</dbReference>
<dbReference type="InterPro" id="IPR050955">
    <property type="entry name" value="Plant_Biomass_Hydrol_Est"/>
</dbReference>
<dbReference type="PANTHER" id="PTHR43037:SF1">
    <property type="entry name" value="BLL1128 PROTEIN"/>
    <property type="match status" value="1"/>
</dbReference>
<keyword evidence="2" id="KW-0378">Hydrolase</keyword>